<organism evidence="2 3">
    <name type="scientific">Coccomyxa viridis</name>
    <dbReference type="NCBI Taxonomy" id="1274662"/>
    <lineage>
        <taxon>Eukaryota</taxon>
        <taxon>Viridiplantae</taxon>
        <taxon>Chlorophyta</taxon>
        <taxon>core chlorophytes</taxon>
        <taxon>Trebouxiophyceae</taxon>
        <taxon>Trebouxiophyceae incertae sedis</taxon>
        <taxon>Coccomyxaceae</taxon>
        <taxon>Coccomyxa</taxon>
    </lineage>
</organism>
<dbReference type="EMBL" id="CAXHTA020000018">
    <property type="protein sequence ID" value="CAL5228246.1"/>
    <property type="molecule type" value="Genomic_DNA"/>
</dbReference>
<gene>
    <name evidence="2" type="primary">g11344</name>
    <name evidence="2" type="ORF">VP750_LOCUS10152</name>
</gene>
<evidence type="ECO:0000256" key="1">
    <source>
        <dbReference type="SAM" id="MobiDB-lite"/>
    </source>
</evidence>
<evidence type="ECO:0000313" key="3">
    <source>
        <dbReference type="Proteomes" id="UP001497392"/>
    </source>
</evidence>
<accession>A0ABP1G7P2</accession>
<dbReference type="Proteomes" id="UP001497392">
    <property type="component" value="Unassembled WGS sequence"/>
</dbReference>
<feature type="region of interest" description="Disordered" evidence="1">
    <location>
        <begin position="36"/>
        <end position="108"/>
    </location>
</feature>
<evidence type="ECO:0000313" key="2">
    <source>
        <dbReference type="EMBL" id="CAL5228246.1"/>
    </source>
</evidence>
<comment type="caution">
    <text evidence="2">The sequence shown here is derived from an EMBL/GenBank/DDBJ whole genome shotgun (WGS) entry which is preliminary data.</text>
</comment>
<proteinExistence type="predicted"/>
<keyword evidence="3" id="KW-1185">Reference proteome</keyword>
<protein>
    <submittedName>
        <fullName evidence="2">G11344 protein</fullName>
    </submittedName>
</protein>
<name>A0ABP1G7P2_9CHLO</name>
<reference evidence="2 3" key="1">
    <citation type="submission" date="2024-06" db="EMBL/GenBank/DDBJ databases">
        <authorList>
            <person name="Kraege A."/>
            <person name="Thomma B."/>
        </authorList>
    </citation>
    <scope>NUCLEOTIDE SEQUENCE [LARGE SCALE GENOMIC DNA]</scope>
</reference>
<sequence>MYLLPSLRPKTLEEIARQPDDTERLAQREAEQIAKLKEIRDYKRDALTPGQPPNQEPEDESEEEDDEGVEVEEEEDDEADVTADEEEEDAGIEMDDPSLSDDGMEEHV</sequence>
<feature type="compositionally biased region" description="Basic and acidic residues" evidence="1">
    <location>
        <begin position="36"/>
        <end position="46"/>
    </location>
</feature>
<feature type="compositionally biased region" description="Acidic residues" evidence="1">
    <location>
        <begin position="56"/>
        <end position="108"/>
    </location>
</feature>